<dbReference type="PROSITE" id="PS50262">
    <property type="entry name" value="G_PROTEIN_RECEP_F1_2"/>
    <property type="match status" value="1"/>
</dbReference>
<evidence type="ECO:0000256" key="2">
    <source>
        <dbReference type="ARBA" id="ARBA00010663"/>
    </source>
</evidence>
<evidence type="ECO:0000313" key="14">
    <source>
        <dbReference type="Proteomes" id="UP000694867"/>
    </source>
</evidence>
<evidence type="ECO:0000259" key="13">
    <source>
        <dbReference type="PROSITE" id="PS50262"/>
    </source>
</evidence>
<keyword evidence="11" id="KW-0844">Vision</keyword>
<sequence length="374" mass="42827">MASSWSFDWEQSNWWKYRTNDTHLTGVFANRFVSQTTQTLLGIYLSITGTCGLIANFLVLAMFIRTKGRLSPSSMVLLNLTVTDIFILFCGFPTHTLANFAGRWIYGDLGCALYGFFGFFFGTAHIGSLSILSYEQYRMISEMKPDSCPTQKYLDRLHHRYRTYVILIWCFSLFWASLPLVGWSRYYYEPYGTACTIDWQTNDFRYRTYIIAYFIGGYVFPFGLMIYSYTRIVLMKRAYRILHGRQLSIKADIIGTLKENREEDLTLLAVLTVITFVVTWTPYAVLCVYCVFADPASVPTSMILAPSICAKTSGCVNPFIYTFTSKNMRDGMMESLNKMRIPQLLPASNLKEINATFLADDQPAENGLRGDSQE</sequence>
<evidence type="ECO:0000256" key="5">
    <source>
        <dbReference type="ARBA" id="ARBA00023040"/>
    </source>
</evidence>
<evidence type="ECO:0000256" key="10">
    <source>
        <dbReference type="ARBA" id="ARBA00023224"/>
    </source>
</evidence>
<dbReference type="PANTHER" id="PTHR24240">
    <property type="entry name" value="OPSIN"/>
    <property type="match status" value="1"/>
</dbReference>
<keyword evidence="6 12" id="KW-0472">Membrane</keyword>
<keyword evidence="7" id="KW-1015">Disulfide bond</keyword>
<keyword evidence="4 12" id="KW-1133">Transmembrane helix</keyword>
<keyword evidence="14" id="KW-1185">Reference proteome</keyword>
<evidence type="ECO:0000256" key="12">
    <source>
        <dbReference type="SAM" id="Phobius"/>
    </source>
</evidence>
<dbReference type="GO" id="GO:0016020">
    <property type="term" value="C:membrane"/>
    <property type="evidence" value="ECO:0007669"/>
    <property type="project" value="UniProtKB-SubCell"/>
</dbReference>
<dbReference type="GeneID" id="100899367"/>
<dbReference type="KEGG" id="goe:100899367"/>
<evidence type="ECO:0000256" key="8">
    <source>
        <dbReference type="ARBA" id="ARBA00023170"/>
    </source>
</evidence>
<dbReference type="AlphaFoldDB" id="A0AAJ6QUS7"/>
<evidence type="ECO:0000256" key="3">
    <source>
        <dbReference type="ARBA" id="ARBA00022692"/>
    </source>
</evidence>
<dbReference type="InterPro" id="IPR017452">
    <property type="entry name" value="GPCR_Rhodpsn_7TM"/>
</dbReference>
<dbReference type="Pfam" id="PF00001">
    <property type="entry name" value="7tm_1"/>
    <property type="match status" value="1"/>
</dbReference>
<feature type="transmembrane region" description="Helical" evidence="12">
    <location>
        <begin position="265"/>
        <end position="286"/>
    </location>
</feature>
<keyword evidence="11" id="KW-0716">Sensory transduction</keyword>
<gene>
    <name evidence="15" type="primary">LOC100899367</name>
</gene>
<dbReference type="InterPro" id="IPR000276">
    <property type="entry name" value="GPCR_Rhodpsn"/>
</dbReference>
<evidence type="ECO:0000256" key="9">
    <source>
        <dbReference type="ARBA" id="ARBA00023180"/>
    </source>
</evidence>
<feature type="transmembrane region" description="Helical" evidence="12">
    <location>
        <begin position="164"/>
        <end position="188"/>
    </location>
</feature>
<feature type="transmembrane region" description="Helical" evidence="12">
    <location>
        <begin position="208"/>
        <end position="230"/>
    </location>
</feature>
<feature type="domain" description="G-protein coupled receptors family 1 profile" evidence="13">
    <location>
        <begin position="55"/>
        <end position="321"/>
    </location>
</feature>
<proteinExistence type="inferred from homology"/>
<dbReference type="GO" id="GO:0007601">
    <property type="term" value="P:visual perception"/>
    <property type="evidence" value="ECO:0007669"/>
    <property type="project" value="UniProtKB-KW"/>
</dbReference>
<accession>A0AAJ6QUS7</accession>
<organism evidence="14 15">
    <name type="scientific">Galendromus occidentalis</name>
    <name type="common">western predatory mite</name>
    <dbReference type="NCBI Taxonomy" id="34638"/>
    <lineage>
        <taxon>Eukaryota</taxon>
        <taxon>Metazoa</taxon>
        <taxon>Ecdysozoa</taxon>
        <taxon>Arthropoda</taxon>
        <taxon>Chelicerata</taxon>
        <taxon>Arachnida</taxon>
        <taxon>Acari</taxon>
        <taxon>Parasitiformes</taxon>
        <taxon>Mesostigmata</taxon>
        <taxon>Gamasina</taxon>
        <taxon>Phytoseioidea</taxon>
        <taxon>Phytoseiidae</taxon>
        <taxon>Typhlodrominae</taxon>
        <taxon>Galendromus</taxon>
    </lineage>
</organism>
<evidence type="ECO:0000256" key="11">
    <source>
        <dbReference type="ARBA" id="ARBA00023305"/>
    </source>
</evidence>
<keyword evidence="9" id="KW-0325">Glycoprotein</keyword>
<evidence type="ECO:0000256" key="1">
    <source>
        <dbReference type="ARBA" id="ARBA00004141"/>
    </source>
</evidence>
<name>A0AAJ6QUS7_9ACAR</name>
<comment type="similarity">
    <text evidence="2">Belongs to the G-protein coupled receptor 1 family.</text>
</comment>
<feature type="transmembrane region" description="Helical" evidence="12">
    <location>
        <begin position="76"/>
        <end position="94"/>
    </location>
</feature>
<keyword evidence="5" id="KW-0297">G-protein coupled receptor</keyword>
<evidence type="ECO:0000313" key="15">
    <source>
        <dbReference type="RefSeq" id="XP_003744578.1"/>
    </source>
</evidence>
<reference evidence="15" key="1">
    <citation type="submission" date="2025-08" db="UniProtKB">
        <authorList>
            <consortium name="RefSeq"/>
        </authorList>
    </citation>
    <scope>IDENTIFICATION</scope>
</reference>
<dbReference type="PRINTS" id="PR00237">
    <property type="entry name" value="GPCRRHODOPSN"/>
</dbReference>
<keyword evidence="8" id="KW-0675">Receptor</keyword>
<dbReference type="CDD" id="cd14969">
    <property type="entry name" value="7tmA_Opsins_type2_animals"/>
    <property type="match status" value="1"/>
</dbReference>
<feature type="transmembrane region" description="Helical" evidence="12">
    <location>
        <begin position="114"/>
        <end position="134"/>
    </location>
</feature>
<evidence type="ECO:0000256" key="6">
    <source>
        <dbReference type="ARBA" id="ARBA00023136"/>
    </source>
</evidence>
<dbReference type="InterPro" id="IPR002962">
    <property type="entry name" value="Peropsin"/>
</dbReference>
<comment type="subcellular location">
    <subcellularLocation>
        <location evidence="1">Membrane</location>
        <topology evidence="1">Multi-pass membrane protein</topology>
    </subcellularLocation>
</comment>
<dbReference type="PRINTS" id="PR01244">
    <property type="entry name" value="PEROPSIN"/>
</dbReference>
<keyword evidence="10" id="KW-0807">Transducer</keyword>
<dbReference type="InterPro" id="IPR050125">
    <property type="entry name" value="GPCR_opsins"/>
</dbReference>
<protein>
    <submittedName>
        <fullName evidence="15">Visual pigment-like receptor peropsin</fullName>
    </submittedName>
</protein>
<dbReference type="Proteomes" id="UP000694867">
    <property type="component" value="Unplaced"/>
</dbReference>
<keyword evidence="3 12" id="KW-0812">Transmembrane</keyword>
<feature type="transmembrane region" description="Helical" evidence="12">
    <location>
        <begin position="41"/>
        <end position="64"/>
    </location>
</feature>
<dbReference type="RefSeq" id="XP_003744578.1">
    <property type="nucleotide sequence ID" value="XM_003744530.1"/>
</dbReference>
<dbReference type="SUPFAM" id="SSF81321">
    <property type="entry name" value="Family A G protein-coupled receptor-like"/>
    <property type="match status" value="1"/>
</dbReference>
<evidence type="ECO:0000256" key="4">
    <source>
        <dbReference type="ARBA" id="ARBA00022989"/>
    </source>
</evidence>
<evidence type="ECO:0000256" key="7">
    <source>
        <dbReference type="ARBA" id="ARBA00023157"/>
    </source>
</evidence>
<dbReference type="GO" id="GO:0004930">
    <property type="term" value="F:G protein-coupled receptor activity"/>
    <property type="evidence" value="ECO:0007669"/>
    <property type="project" value="UniProtKB-KW"/>
</dbReference>
<dbReference type="Gene3D" id="1.20.1070.10">
    <property type="entry name" value="Rhodopsin 7-helix transmembrane proteins"/>
    <property type="match status" value="1"/>
</dbReference>